<proteinExistence type="predicted"/>
<evidence type="ECO:0000313" key="1">
    <source>
        <dbReference type="EMBL" id="PLT47810.1"/>
    </source>
</evidence>
<gene>
    <name evidence="1" type="ORF">B8V81_0717</name>
</gene>
<keyword evidence="2" id="KW-1185">Reference proteome</keyword>
<name>A0A2N5NC27_9BACL</name>
<accession>A0A2N5NC27</accession>
<dbReference type="EMBL" id="NFEZ01000002">
    <property type="protein sequence ID" value="PLT47810.1"/>
    <property type="molecule type" value="Genomic_DNA"/>
</dbReference>
<dbReference type="AlphaFoldDB" id="A0A2N5NC27"/>
<comment type="caution">
    <text evidence="1">The sequence shown here is derived from an EMBL/GenBank/DDBJ whole genome shotgun (WGS) entry which is preliminary data.</text>
</comment>
<dbReference type="Proteomes" id="UP000234789">
    <property type="component" value="Unassembled WGS sequence"/>
</dbReference>
<evidence type="ECO:0000313" key="2">
    <source>
        <dbReference type="Proteomes" id="UP000234789"/>
    </source>
</evidence>
<dbReference type="PANTHER" id="PTHR39961">
    <property type="entry name" value="HYPOTHETICAL CYTOSOLIC PROTEIN"/>
    <property type="match status" value="1"/>
</dbReference>
<protein>
    <submittedName>
        <fullName evidence="1">DUF458 domain-containing protein</fullName>
    </submittedName>
</protein>
<sequence>MTKFKRKPEAHDRANRLRFHNVKEQHLSVGDVADRLLRFVAEDPRASYHFAIGTDCQVHPSHTKFITGLVLHRVGRGAWACYRPYVLGRELDSIREKLALETSLSQEMAAHLEELSVVPRMEELLLPHLYQGAELRAFIDIDAGTEPCLNPTALYVQEMIARVETIGSYVPRVKPEAYCASSYANRYTKRPAKFVM</sequence>
<dbReference type="RefSeq" id="WP_101807773.1">
    <property type="nucleotide sequence ID" value="NZ_NFEZ01000002.1"/>
</dbReference>
<dbReference type="PANTHER" id="PTHR39961:SF1">
    <property type="entry name" value="DUF458 DOMAIN-CONTAINING PROTEIN"/>
    <property type="match status" value="1"/>
</dbReference>
<dbReference type="Pfam" id="PF04308">
    <property type="entry name" value="RNaseH_like"/>
    <property type="match status" value="1"/>
</dbReference>
<dbReference type="InterPro" id="IPR007405">
    <property type="entry name" value="Phage_KVP40_Orf299"/>
</dbReference>
<reference evidence="1 2" key="1">
    <citation type="submission" date="2017-05" db="EMBL/GenBank/DDBJ databases">
        <title>Functional genome analysis of Paenibacillus pasadenensis strain R16: insights on endophytic life style and antifungal activity.</title>
        <authorList>
            <person name="Passera A."/>
            <person name="Marcolungo L."/>
            <person name="Casati P."/>
            <person name="Brasca M."/>
            <person name="Quaglino F."/>
            <person name="Delledonne M."/>
        </authorList>
    </citation>
    <scope>NUCLEOTIDE SEQUENCE [LARGE SCALE GENOMIC DNA]</scope>
    <source>
        <strain evidence="1 2">R16</strain>
    </source>
</reference>
<organism evidence="1 2">
    <name type="scientific">Paenibacillus pasadenensis</name>
    <dbReference type="NCBI Taxonomy" id="217090"/>
    <lineage>
        <taxon>Bacteria</taxon>
        <taxon>Bacillati</taxon>
        <taxon>Bacillota</taxon>
        <taxon>Bacilli</taxon>
        <taxon>Bacillales</taxon>
        <taxon>Paenibacillaceae</taxon>
        <taxon>Paenibacillus</taxon>
    </lineage>
</organism>